<dbReference type="SUPFAM" id="SSF46785">
    <property type="entry name" value="Winged helix' DNA-binding domain"/>
    <property type="match status" value="1"/>
</dbReference>
<comment type="catalytic activity">
    <reaction evidence="3">
        <text>biotin + L-lysyl-[protein] + ATP = N(6)-biotinyl-L-lysyl-[protein] + AMP + diphosphate + H(+)</text>
        <dbReference type="Rhea" id="RHEA:11756"/>
        <dbReference type="Rhea" id="RHEA-COMP:9752"/>
        <dbReference type="Rhea" id="RHEA-COMP:10505"/>
        <dbReference type="ChEBI" id="CHEBI:15378"/>
        <dbReference type="ChEBI" id="CHEBI:29969"/>
        <dbReference type="ChEBI" id="CHEBI:30616"/>
        <dbReference type="ChEBI" id="CHEBI:33019"/>
        <dbReference type="ChEBI" id="CHEBI:57586"/>
        <dbReference type="ChEBI" id="CHEBI:83144"/>
        <dbReference type="ChEBI" id="CHEBI:456215"/>
        <dbReference type="EC" id="6.3.4.15"/>
    </reaction>
</comment>
<keyword evidence="3" id="KW-0238">DNA-binding</keyword>
<feature type="domain" description="BPL/LPL catalytic" evidence="4">
    <location>
        <begin position="74"/>
        <end position="265"/>
    </location>
</feature>
<reference evidence="6" key="1">
    <citation type="submission" date="2021-04" db="EMBL/GenBank/DDBJ databases">
        <title>A novel Synergistetes isolate from a pyrite-forming mixed culture.</title>
        <authorList>
            <person name="Bunk B."/>
            <person name="Sproer C."/>
            <person name="Spring S."/>
            <person name="Pester M."/>
        </authorList>
    </citation>
    <scope>NUCLEOTIDE SEQUENCE [LARGE SCALE GENOMIC DNA]</scope>
    <source>
        <strain evidence="6">J.5.4.2-T.3.5.2</strain>
    </source>
</reference>
<dbReference type="SUPFAM" id="SSF55681">
    <property type="entry name" value="Class II aaRS and biotin synthetases"/>
    <property type="match status" value="1"/>
</dbReference>
<dbReference type="EMBL" id="CP072943">
    <property type="protein sequence ID" value="QTX32905.1"/>
    <property type="molecule type" value="Genomic_DNA"/>
</dbReference>
<dbReference type="Gene3D" id="2.30.30.100">
    <property type="match status" value="1"/>
</dbReference>
<keyword evidence="6" id="KW-1185">Reference proteome</keyword>
<keyword evidence="3" id="KW-0805">Transcription regulation</keyword>
<dbReference type="PANTHER" id="PTHR12835:SF5">
    <property type="entry name" value="BIOTIN--PROTEIN LIGASE"/>
    <property type="match status" value="1"/>
</dbReference>
<keyword evidence="3" id="KW-0067">ATP-binding</keyword>
<keyword evidence="3" id="KW-0678">Repressor</keyword>
<dbReference type="Gene3D" id="3.30.930.10">
    <property type="entry name" value="Bira Bifunctional Protein, Domain 2"/>
    <property type="match status" value="1"/>
</dbReference>
<sequence length="332" mass="36472">MHRSNATKRAVLSVLLERRGNLVSSGLLRTLAGVTRQAIWKSVESLREEGFPILSVPQKGYILKEAAFPDLAPSWIDFLLKDSPWGHPVLLWESLPSTQEVLKQMARNGTPAGALCLAEEQTLGRGRRGRVWSSPPRGGLYFSLLSRPRLLPSKIQLLNLAAGLSVSRSLQQLFGIPCQLKWPNDILWQGKKLCGILSETACEADRVHYAVTGIGINANIALSAFPRELSDQVTSLASILGREIDRGRVVAGIISDLHRRLALLETPSGEENLIAEYGRHCHTLRREVRVLTGERIYEGLAVALSAEGALCVETEEGLLSFSAADVVHLRPR</sequence>
<dbReference type="InterPro" id="IPR030855">
    <property type="entry name" value="Bifunct_BirA"/>
</dbReference>
<dbReference type="Proteomes" id="UP000671879">
    <property type="component" value="Chromosome"/>
</dbReference>
<dbReference type="PROSITE" id="PS51733">
    <property type="entry name" value="BPL_LPL_CATALYTIC"/>
    <property type="match status" value="1"/>
</dbReference>
<evidence type="ECO:0000256" key="3">
    <source>
        <dbReference type="HAMAP-Rule" id="MF_00978"/>
    </source>
</evidence>
<dbReference type="GO" id="GO:0005737">
    <property type="term" value="C:cytoplasm"/>
    <property type="evidence" value="ECO:0007669"/>
    <property type="project" value="TreeGrafter"/>
</dbReference>
<feature type="binding site" evidence="3">
    <location>
        <begin position="125"/>
        <end position="127"/>
    </location>
    <ligand>
        <name>biotin</name>
        <dbReference type="ChEBI" id="CHEBI:57586"/>
    </ligand>
</feature>
<comment type="function">
    <text evidence="3">Acts both as a biotin--[acetyl-CoA-carboxylase] ligase and a repressor.</text>
</comment>
<dbReference type="AlphaFoldDB" id="A0A9Q7EXW7"/>
<dbReference type="Pfam" id="PF03099">
    <property type="entry name" value="BPL_LplA_LipB"/>
    <property type="match status" value="1"/>
</dbReference>
<feature type="binding site" evidence="3">
    <location>
        <position position="192"/>
    </location>
    <ligand>
        <name>biotin</name>
        <dbReference type="ChEBI" id="CHEBI:57586"/>
    </ligand>
</feature>
<dbReference type="PANTHER" id="PTHR12835">
    <property type="entry name" value="BIOTIN PROTEIN LIGASE"/>
    <property type="match status" value="1"/>
</dbReference>
<dbReference type="InterPro" id="IPR004143">
    <property type="entry name" value="BPL_LPL_catalytic"/>
</dbReference>
<dbReference type="EC" id="6.3.4.15" evidence="3"/>
<dbReference type="HAMAP" id="MF_00978">
    <property type="entry name" value="Bifunct_BirA"/>
    <property type="match status" value="1"/>
</dbReference>
<evidence type="ECO:0000256" key="1">
    <source>
        <dbReference type="ARBA" id="ARBA00022598"/>
    </source>
</evidence>
<keyword evidence="3" id="KW-0547">Nucleotide-binding</keyword>
<gene>
    <name evidence="3" type="primary">birA</name>
    <name evidence="5" type="ORF">KAR29_03035</name>
</gene>
<dbReference type="InterPro" id="IPR013196">
    <property type="entry name" value="HTH_11"/>
</dbReference>
<keyword evidence="2 3" id="KW-0092">Biotin</keyword>
<dbReference type="GO" id="GO:0006355">
    <property type="term" value="P:regulation of DNA-templated transcription"/>
    <property type="evidence" value="ECO:0007669"/>
    <property type="project" value="UniProtKB-UniRule"/>
</dbReference>
<dbReference type="InterPro" id="IPR036390">
    <property type="entry name" value="WH_DNA-bd_sf"/>
</dbReference>
<evidence type="ECO:0000313" key="5">
    <source>
        <dbReference type="EMBL" id="QTX32905.1"/>
    </source>
</evidence>
<keyword evidence="3" id="KW-0804">Transcription</keyword>
<evidence type="ECO:0000259" key="4">
    <source>
        <dbReference type="PROSITE" id="PS51733"/>
    </source>
</evidence>
<feature type="DNA-binding region" description="H-T-H motif" evidence="3">
    <location>
        <begin position="25"/>
        <end position="44"/>
    </location>
</feature>
<comment type="similarity">
    <text evidence="3">Belongs to the biotin--protein ligase family.</text>
</comment>
<dbReference type="InterPro" id="IPR036388">
    <property type="entry name" value="WH-like_DNA-bd_sf"/>
</dbReference>
<protein>
    <recommendedName>
        <fullName evidence="3">Bifunctional ligase/repressor BirA</fullName>
    </recommendedName>
    <alternativeName>
        <fullName evidence="3">Biotin--[acetyl-CoA-carboxylase] ligase</fullName>
        <ecNumber evidence="3">6.3.4.15</ecNumber>
    </alternativeName>
    <alternativeName>
        <fullName evidence="3">Biotin--protein ligase</fullName>
    </alternativeName>
    <alternativeName>
        <fullName evidence="3">Biotin-[acetyl-CoA carboxylase] synthetase</fullName>
    </alternativeName>
</protein>
<dbReference type="Pfam" id="PF02237">
    <property type="entry name" value="BPL_C"/>
    <property type="match status" value="1"/>
</dbReference>
<evidence type="ECO:0000256" key="2">
    <source>
        <dbReference type="ARBA" id="ARBA00023267"/>
    </source>
</evidence>
<dbReference type="Gene3D" id="1.10.10.10">
    <property type="entry name" value="Winged helix-like DNA-binding domain superfamily/Winged helix DNA-binding domain"/>
    <property type="match status" value="1"/>
</dbReference>
<proteinExistence type="inferred from homology"/>
<organism evidence="5 6">
    <name type="scientific">Aminithiophilus ramosus</name>
    <dbReference type="NCBI Taxonomy" id="3029084"/>
    <lineage>
        <taxon>Bacteria</taxon>
        <taxon>Thermotogati</taxon>
        <taxon>Synergistota</taxon>
        <taxon>Synergistia</taxon>
        <taxon>Synergistales</taxon>
        <taxon>Aminithiophilaceae</taxon>
        <taxon>Aminithiophilus</taxon>
    </lineage>
</organism>
<dbReference type="Pfam" id="PF08279">
    <property type="entry name" value="HTH_11"/>
    <property type="match status" value="1"/>
</dbReference>
<dbReference type="GO" id="GO:0004077">
    <property type="term" value="F:biotin--[biotin carboxyl-carrier protein] ligase activity"/>
    <property type="evidence" value="ECO:0007669"/>
    <property type="project" value="UniProtKB-UniRule"/>
</dbReference>
<comment type="caution">
    <text evidence="3">Lacks conserved residue(s) required for the propagation of feature annotation.</text>
</comment>
<dbReference type="CDD" id="cd16442">
    <property type="entry name" value="BPL"/>
    <property type="match status" value="1"/>
</dbReference>
<dbReference type="InterPro" id="IPR045864">
    <property type="entry name" value="aa-tRNA-synth_II/BPL/LPL"/>
</dbReference>
<accession>A0A9Q7EXW7</accession>
<dbReference type="InterPro" id="IPR003142">
    <property type="entry name" value="BPL_C"/>
</dbReference>
<keyword evidence="1 3" id="KW-0436">Ligase</keyword>
<dbReference type="RefSeq" id="WP_274374170.1">
    <property type="nucleotide sequence ID" value="NZ_CP072943.1"/>
</dbReference>
<dbReference type="GO" id="GO:0005524">
    <property type="term" value="F:ATP binding"/>
    <property type="evidence" value="ECO:0007669"/>
    <property type="project" value="UniProtKB-UniRule"/>
</dbReference>
<dbReference type="GO" id="GO:0003677">
    <property type="term" value="F:DNA binding"/>
    <property type="evidence" value="ECO:0007669"/>
    <property type="project" value="UniProtKB-UniRule"/>
</dbReference>
<name>A0A9Q7EXW7_9BACT</name>
<feature type="binding site" evidence="3">
    <location>
        <position position="121"/>
    </location>
    <ligand>
        <name>biotin</name>
        <dbReference type="ChEBI" id="CHEBI:57586"/>
    </ligand>
</feature>
<dbReference type="KEGG" id="aram:KAR29_03035"/>
<evidence type="ECO:0000313" key="6">
    <source>
        <dbReference type="Proteomes" id="UP000671879"/>
    </source>
</evidence>
<dbReference type="NCBIfam" id="TIGR00121">
    <property type="entry name" value="birA_ligase"/>
    <property type="match status" value="1"/>
</dbReference>
<dbReference type="InterPro" id="IPR004408">
    <property type="entry name" value="Biotin_CoA_COase_ligase"/>
</dbReference>